<dbReference type="EC" id="3.4.21.89" evidence="4 15"/>
<dbReference type="GO" id="GO:0009003">
    <property type="term" value="F:signal peptidase activity"/>
    <property type="evidence" value="ECO:0007669"/>
    <property type="project" value="UniProtKB-EC"/>
</dbReference>
<dbReference type="PANTHER" id="PTHR10806">
    <property type="entry name" value="SIGNAL PEPTIDASE COMPLEX CATALYTIC SUBUNIT SEC11"/>
    <property type="match status" value="1"/>
</dbReference>
<comment type="subunit">
    <text evidence="14">Component of the signal peptidase complex (SPC) composed of a catalytic subunit SEC11 and three accessory subunits SPC1, SPC2 and SPC3. The complex induces a local thinning of the ER membrane which is used to measure the length of the signal peptide (SP) h-region of protein substrates. This ensures the selectivity of the complex towards h-regions shorter than 18-20 amino acids. SPC associates with the translocon complex.</text>
</comment>
<dbReference type="GO" id="GO:0005787">
    <property type="term" value="C:signal peptidase complex"/>
    <property type="evidence" value="ECO:0007669"/>
    <property type="project" value="TreeGrafter"/>
</dbReference>
<evidence type="ECO:0000256" key="10">
    <source>
        <dbReference type="ARBA" id="ARBA00022968"/>
    </source>
</evidence>
<keyword evidence="7 15" id="KW-0812">Transmembrane</keyword>
<keyword evidence="10 15" id="KW-0735">Signal-anchor</keyword>
<gene>
    <name evidence="16" type="ORF">FFLO_06453</name>
</gene>
<dbReference type="EMBL" id="JABELV010000212">
    <property type="protein sequence ID" value="KAG7528033.1"/>
    <property type="molecule type" value="Genomic_DNA"/>
</dbReference>
<evidence type="ECO:0000256" key="14">
    <source>
        <dbReference type="ARBA" id="ARBA00047037"/>
    </source>
</evidence>
<dbReference type="Proteomes" id="UP000812966">
    <property type="component" value="Unassembled WGS sequence"/>
</dbReference>
<evidence type="ECO:0000256" key="5">
    <source>
        <dbReference type="ARBA" id="ARBA00019685"/>
    </source>
</evidence>
<comment type="similarity">
    <text evidence="3 15">Belongs to the peptidase S26B family.</text>
</comment>
<evidence type="ECO:0000256" key="8">
    <source>
        <dbReference type="ARBA" id="ARBA00022801"/>
    </source>
</evidence>
<sequence length="190" mass="21188">MFMDEINQLRRMGFRAILLQALNLATIIAGGLMGWKALCLATNSESPIVVVLSESMEPAFARGDILFLTNFASDSYEIGDIPVYKIPGANIPIVHRIIHSHTSTVTHPNGTTTETQLMLTKGDNNPTDDLGLYHSYMRGMKWLKRDMVVGKVRGFLPHVGYVTIVMNDYPQLKYALLGTLGVFLLFNKEQ</sequence>
<evidence type="ECO:0000256" key="12">
    <source>
        <dbReference type="ARBA" id="ARBA00023136"/>
    </source>
</evidence>
<evidence type="ECO:0000256" key="2">
    <source>
        <dbReference type="ARBA" id="ARBA00004648"/>
    </source>
</evidence>
<comment type="subcellular location">
    <subcellularLocation>
        <location evidence="2">Endoplasmic reticulum membrane</location>
        <topology evidence="2">Single-pass type II membrane protein</topology>
    </subcellularLocation>
</comment>
<reference evidence="16" key="1">
    <citation type="submission" date="2020-04" db="EMBL/GenBank/DDBJ databases">
        <title>Analysis of mating type loci in Filobasidium floriforme.</title>
        <authorList>
            <person name="Nowrousian M."/>
        </authorList>
    </citation>
    <scope>NUCLEOTIDE SEQUENCE</scope>
    <source>
        <strain evidence="16">CBS 6242</strain>
    </source>
</reference>
<comment type="caution">
    <text evidence="16">The sequence shown here is derived from an EMBL/GenBank/DDBJ whole genome shotgun (WGS) entry which is preliminary data.</text>
</comment>
<dbReference type="PROSITE" id="PS00501">
    <property type="entry name" value="SPASE_I_1"/>
    <property type="match status" value="1"/>
</dbReference>
<evidence type="ECO:0000256" key="11">
    <source>
        <dbReference type="ARBA" id="ARBA00022989"/>
    </source>
</evidence>
<keyword evidence="8 15" id="KW-0378">Hydrolase</keyword>
<dbReference type="PANTHER" id="PTHR10806:SF6">
    <property type="entry name" value="SIGNAL PEPTIDASE COMPLEX CATALYTIC SUBUNIT SEC11"/>
    <property type="match status" value="1"/>
</dbReference>
<keyword evidence="9 15" id="KW-0256">Endoplasmic reticulum</keyword>
<proteinExistence type="inferred from homology"/>
<evidence type="ECO:0000313" key="17">
    <source>
        <dbReference type="Proteomes" id="UP000812966"/>
    </source>
</evidence>
<evidence type="ECO:0000256" key="13">
    <source>
        <dbReference type="ARBA" id="ARBA00045533"/>
    </source>
</evidence>
<protein>
    <recommendedName>
        <fullName evidence="5 15">Signal peptidase complex catalytic subunit SEC11</fullName>
        <ecNumber evidence="4 15">3.4.21.89</ecNumber>
    </recommendedName>
</protein>
<dbReference type="PRINTS" id="PR00728">
    <property type="entry name" value="SIGNALPTASE"/>
</dbReference>
<dbReference type="NCBIfam" id="TIGR02228">
    <property type="entry name" value="sigpep_I_arch"/>
    <property type="match status" value="1"/>
</dbReference>
<dbReference type="AlphaFoldDB" id="A0A8K0JFD3"/>
<evidence type="ECO:0000256" key="1">
    <source>
        <dbReference type="ARBA" id="ARBA00000677"/>
    </source>
</evidence>
<keyword evidence="6 15" id="KW-0645">Protease</keyword>
<accession>A0A8K0JFD3</accession>
<organism evidence="16 17">
    <name type="scientific">Filobasidium floriforme</name>
    <dbReference type="NCBI Taxonomy" id="5210"/>
    <lineage>
        <taxon>Eukaryota</taxon>
        <taxon>Fungi</taxon>
        <taxon>Dikarya</taxon>
        <taxon>Basidiomycota</taxon>
        <taxon>Agaricomycotina</taxon>
        <taxon>Tremellomycetes</taxon>
        <taxon>Filobasidiales</taxon>
        <taxon>Filobasidiaceae</taxon>
        <taxon>Filobasidium</taxon>
    </lineage>
</organism>
<dbReference type="InterPro" id="IPR019756">
    <property type="entry name" value="Pept_S26A_signal_pept_1_Ser-AS"/>
</dbReference>
<dbReference type="InterPro" id="IPR001733">
    <property type="entry name" value="Peptidase_S26B"/>
</dbReference>
<evidence type="ECO:0000256" key="7">
    <source>
        <dbReference type="ARBA" id="ARBA00022692"/>
    </source>
</evidence>
<keyword evidence="11 15" id="KW-1133">Transmembrane helix</keyword>
<dbReference type="InterPro" id="IPR019533">
    <property type="entry name" value="Peptidase_S26"/>
</dbReference>
<dbReference type="GO" id="GO:0004252">
    <property type="term" value="F:serine-type endopeptidase activity"/>
    <property type="evidence" value="ECO:0007669"/>
    <property type="project" value="InterPro"/>
</dbReference>
<evidence type="ECO:0000313" key="16">
    <source>
        <dbReference type="EMBL" id="KAG7528033.1"/>
    </source>
</evidence>
<evidence type="ECO:0000256" key="3">
    <source>
        <dbReference type="ARBA" id="ARBA00011035"/>
    </source>
</evidence>
<comment type="function">
    <text evidence="13">Catalytic component of the signal peptidase complex (SPC) which catalyzes the cleavage of N-terminal signal sequences from nascent proteins as they are translocated into the lumen of the endoplasmic reticulum. Specifically cleaves N-terminal signal peptides that contain a hydrophobic alpha-helix (h-region) shorter than 18-20 amino acids.</text>
</comment>
<comment type="catalytic activity">
    <reaction evidence="1 15">
        <text>Cleavage of hydrophobic, N-terminal signal or leader sequences from secreted and periplasmic proteins.</text>
        <dbReference type="EC" id="3.4.21.89"/>
    </reaction>
</comment>
<dbReference type="InterPro" id="IPR036286">
    <property type="entry name" value="LexA/Signal_pep-like_sf"/>
</dbReference>
<evidence type="ECO:0000256" key="6">
    <source>
        <dbReference type="ARBA" id="ARBA00022670"/>
    </source>
</evidence>
<evidence type="ECO:0000256" key="15">
    <source>
        <dbReference type="RuleBase" id="RU362047"/>
    </source>
</evidence>
<evidence type="ECO:0000256" key="4">
    <source>
        <dbReference type="ARBA" id="ARBA00013208"/>
    </source>
</evidence>
<feature type="transmembrane region" description="Helical" evidence="15">
    <location>
        <begin position="12"/>
        <end position="35"/>
    </location>
</feature>
<dbReference type="GO" id="GO:0006465">
    <property type="term" value="P:signal peptide processing"/>
    <property type="evidence" value="ECO:0007669"/>
    <property type="project" value="UniProtKB-UniRule"/>
</dbReference>
<dbReference type="SUPFAM" id="SSF51306">
    <property type="entry name" value="LexA/Signal peptidase"/>
    <property type="match status" value="1"/>
</dbReference>
<dbReference type="CDD" id="cd06530">
    <property type="entry name" value="S26_SPase_I"/>
    <property type="match status" value="1"/>
</dbReference>
<evidence type="ECO:0000256" key="9">
    <source>
        <dbReference type="ARBA" id="ARBA00022824"/>
    </source>
</evidence>
<name>A0A8K0JFD3_9TREE</name>
<keyword evidence="17" id="KW-1185">Reference proteome</keyword>
<keyword evidence="12 15" id="KW-0472">Membrane</keyword>